<evidence type="ECO:0000259" key="5">
    <source>
        <dbReference type="Pfam" id="PF13458"/>
    </source>
</evidence>
<sequence length="449" mass="47310">MHLSSFPGSRVSRYPACLKRLVALASIMALALVAGCKGIDVASPPHGEKTPLQTESGKSVTQQDLLQGKTKVAILVPLSGETGKTGESIVNAAQLALFDMGGDATSLHPYDTAGTPDGARRAAERAITDGASILIGPLFSSEVKAIATQVQSAGVPALTLTTDPTAAEHGIYVAGFLIREQATRVVSYAREQGLTRFAVLSTDTPFGRAMAGAYEQAVMEGGGTLVNTLLRTTGEDARSRIATLTSFQARVAERNRQLKSLENKTDPESVKHAAALQIRETAGALPFDALLMTSSGTDLMEDLALLASVDVTSSNVRMIGPMLWNEGTTRTDPALRGAWYPASPPAARGLFINRYQEAFGKPPASQIASLGYDLTALAARLSAMAAHPGQAFRPEKLTDPSGFEGWDGLFRFRPDGIVERGLAIMEIQPAGPHVVSPAPGTFNRKSPGS</sequence>
<keyword evidence="7" id="KW-1185">Reference proteome</keyword>
<evidence type="ECO:0000313" key="6">
    <source>
        <dbReference type="EMBL" id="AMW34499.1"/>
    </source>
</evidence>
<evidence type="ECO:0000256" key="1">
    <source>
        <dbReference type="ARBA" id="ARBA00010062"/>
    </source>
</evidence>
<keyword evidence="2 4" id="KW-0732">Signal</keyword>
<evidence type="ECO:0000256" key="3">
    <source>
        <dbReference type="ARBA" id="ARBA00022970"/>
    </source>
</evidence>
<evidence type="ECO:0000313" key="7">
    <source>
        <dbReference type="Proteomes" id="UP000076066"/>
    </source>
</evidence>
<dbReference type="AlphaFoldDB" id="A0A143DD26"/>
<dbReference type="Pfam" id="PF13458">
    <property type="entry name" value="Peripla_BP_6"/>
    <property type="match status" value="1"/>
</dbReference>
<dbReference type="SUPFAM" id="SSF53822">
    <property type="entry name" value="Periplasmic binding protein-like I"/>
    <property type="match status" value="1"/>
</dbReference>
<dbReference type="CDD" id="cd06339">
    <property type="entry name" value="PBP1_YraM_LppC_lipoprotein-like"/>
    <property type="match status" value="1"/>
</dbReference>
<dbReference type="STRING" id="1549855.AY555_04090"/>
<dbReference type="Proteomes" id="UP000076066">
    <property type="component" value="Chromosome"/>
</dbReference>
<evidence type="ECO:0000256" key="2">
    <source>
        <dbReference type="ARBA" id="ARBA00022729"/>
    </source>
</evidence>
<dbReference type="RefSeq" id="WP_066133810.1">
    <property type="nucleotide sequence ID" value="NZ_CP014525.1"/>
</dbReference>
<feature type="signal peptide" evidence="4">
    <location>
        <begin position="1"/>
        <end position="31"/>
    </location>
</feature>
<organism evidence="6 7">
    <name type="scientific">Haematospirillum jordaniae</name>
    <dbReference type="NCBI Taxonomy" id="1549855"/>
    <lineage>
        <taxon>Bacteria</taxon>
        <taxon>Pseudomonadati</taxon>
        <taxon>Pseudomonadota</taxon>
        <taxon>Alphaproteobacteria</taxon>
        <taxon>Rhodospirillales</taxon>
        <taxon>Novispirillaceae</taxon>
        <taxon>Haematospirillum</taxon>
    </lineage>
</organism>
<dbReference type="InterPro" id="IPR051010">
    <property type="entry name" value="BCAA_transport"/>
</dbReference>
<dbReference type="InterPro" id="IPR028081">
    <property type="entry name" value="Leu-bd"/>
</dbReference>
<dbReference type="OrthoDB" id="7210494at2"/>
<keyword evidence="3" id="KW-0813">Transport</keyword>
<dbReference type="EMBL" id="CP014525">
    <property type="protein sequence ID" value="AMW34499.1"/>
    <property type="molecule type" value="Genomic_DNA"/>
</dbReference>
<proteinExistence type="inferred from homology"/>
<name>A0A143DD26_9PROT</name>
<gene>
    <name evidence="6" type="ORF">AY555_04090</name>
</gene>
<dbReference type="InterPro" id="IPR028082">
    <property type="entry name" value="Peripla_BP_I"/>
</dbReference>
<protein>
    <recommendedName>
        <fullName evidence="5">Leucine-binding protein domain-containing protein</fullName>
    </recommendedName>
</protein>
<dbReference type="GeneID" id="53316330"/>
<reference evidence="6 7" key="1">
    <citation type="submission" date="2016-02" db="EMBL/GenBank/DDBJ databases">
        <title>Complete Genome of H5569, the type strain of the newly described species Haematospirillium jordaniae.</title>
        <authorList>
            <person name="Nicholson A.C."/>
            <person name="Humrighouse B.W."/>
            <person name="Loparov V."/>
            <person name="McQuiston J.R."/>
        </authorList>
    </citation>
    <scope>NUCLEOTIDE SEQUENCE [LARGE SCALE GENOMIC DNA]</scope>
    <source>
        <strain evidence="6 7">H5569</strain>
    </source>
</reference>
<evidence type="ECO:0000256" key="4">
    <source>
        <dbReference type="SAM" id="SignalP"/>
    </source>
</evidence>
<keyword evidence="3" id="KW-0029">Amino-acid transport</keyword>
<dbReference type="GO" id="GO:0006865">
    <property type="term" value="P:amino acid transport"/>
    <property type="evidence" value="ECO:0007669"/>
    <property type="project" value="UniProtKB-KW"/>
</dbReference>
<dbReference type="PANTHER" id="PTHR30483">
    <property type="entry name" value="LEUCINE-SPECIFIC-BINDING PROTEIN"/>
    <property type="match status" value="1"/>
</dbReference>
<feature type="domain" description="Leucine-binding protein" evidence="5">
    <location>
        <begin position="70"/>
        <end position="431"/>
    </location>
</feature>
<feature type="chain" id="PRO_5044368592" description="Leucine-binding protein domain-containing protein" evidence="4">
    <location>
        <begin position="32"/>
        <end position="449"/>
    </location>
</feature>
<dbReference type="KEGG" id="hjo:AY555_04090"/>
<dbReference type="PANTHER" id="PTHR30483:SF6">
    <property type="entry name" value="PERIPLASMIC BINDING PROTEIN OF ABC TRANSPORTER FOR NATURAL AMINO ACIDS"/>
    <property type="match status" value="1"/>
</dbReference>
<accession>A0A143DD26</accession>
<dbReference type="Gene3D" id="3.40.50.2300">
    <property type="match status" value="3"/>
</dbReference>
<comment type="similarity">
    <text evidence="1">Belongs to the leucine-binding protein family.</text>
</comment>